<dbReference type="Proteomes" id="UP000204551">
    <property type="component" value="Chromosome"/>
</dbReference>
<accession>A0A221V204</accession>
<reference evidence="1 2" key="1">
    <citation type="submission" date="2017-07" db="EMBL/GenBank/DDBJ databases">
        <title>Genome Sequence of Arenibacter algicola Strain SMS7 Isolated from a culture of the Diatom Skeletonema marinoi.</title>
        <authorList>
            <person name="Topel M."/>
            <person name="Pinder M.I.M."/>
            <person name="Johansson O.N."/>
            <person name="Kourtchenko O."/>
            <person name="Godhe A."/>
            <person name="Clarke A.K."/>
        </authorList>
    </citation>
    <scope>NUCLEOTIDE SEQUENCE [LARGE SCALE GENOMIC DNA]</scope>
    <source>
        <strain evidence="1 2">SMS7</strain>
    </source>
</reference>
<dbReference type="KEGG" id="aalg:AREALGSMS7_03991"/>
<sequence>MESVRNNLIPKNQSCEGIVENSAHVVSEIPTCSFSGEPAILNILGQGVDEVKWPVILDLKKEIYYHAYPAHLNGLSPIIGWKSFITLQHDKL</sequence>
<dbReference type="AlphaFoldDB" id="A0A221V204"/>
<evidence type="ECO:0000313" key="1">
    <source>
        <dbReference type="EMBL" id="ASO07398.1"/>
    </source>
</evidence>
<evidence type="ECO:0000313" key="2">
    <source>
        <dbReference type="Proteomes" id="UP000204551"/>
    </source>
</evidence>
<name>A0A221V204_9FLAO</name>
<protein>
    <submittedName>
        <fullName evidence="1">Uncharacterized protein</fullName>
    </submittedName>
</protein>
<proteinExistence type="predicted"/>
<dbReference type="RefSeq" id="WP_093979669.1">
    <property type="nucleotide sequence ID" value="NZ_CP022515.1"/>
</dbReference>
<organism evidence="1 2">
    <name type="scientific">Arenibacter algicola</name>
    <dbReference type="NCBI Taxonomy" id="616991"/>
    <lineage>
        <taxon>Bacteria</taxon>
        <taxon>Pseudomonadati</taxon>
        <taxon>Bacteroidota</taxon>
        <taxon>Flavobacteriia</taxon>
        <taxon>Flavobacteriales</taxon>
        <taxon>Flavobacteriaceae</taxon>
        <taxon>Arenibacter</taxon>
    </lineage>
</organism>
<dbReference type="EMBL" id="CP022515">
    <property type="protein sequence ID" value="ASO07398.1"/>
    <property type="molecule type" value="Genomic_DNA"/>
</dbReference>
<gene>
    <name evidence="1" type="ORF">AREALGSMS7_03991</name>
</gene>